<dbReference type="Proteomes" id="UP000000238">
    <property type="component" value="Chromosome"/>
</dbReference>
<evidence type="ECO:0000313" key="12">
    <source>
        <dbReference type="Proteomes" id="UP000000238"/>
    </source>
</evidence>
<evidence type="ECO:0000256" key="9">
    <source>
        <dbReference type="SAM" id="Phobius"/>
    </source>
</evidence>
<dbReference type="Gene3D" id="1.10.357.20">
    <property type="entry name" value="SLC41 divalent cation transporters, integral membrane domain"/>
    <property type="match status" value="1"/>
</dbReference>
<dbReference type="SMART" id="SM00924">
    <property type="entry name" value="MgtE_N"/>
    <property type="match status" value="1"/>
</dbReference>
<accession>Q2SFW8</accession>
<keyword evidence="4 9" id="KW-0812">Transmembrane</keyword>
<evidence type="ECO:0000256" key="3">
    <source>
        <dbReference type="ARBA" id="ARBA00022448"/>
    </source>
</evidence>
<dbReference type="eggNOG" id="COG2239">
    <property type="taxonomic scope" value="Bacteria"/>
</dbReference>
<keyword evidence="8" id="KW-0129">CBS domain</keyword>
<keyword evidence="5" id="KW-0460">Magnesium</keyword>
<dbReference type="KEGG" id="hch:HCH_03720"/>
<feature type="domain" description="CBS" evidence="10">
    <location>
        <begin position="190"/>
        <end position="250"/>
    </location>
</feature>
<keyword evidence="3" id="KW-0813">Transport</keyword>
<dbReference type="OrthoDB" id="9790355at2"/>
<dbReference type="SUPFAM" id="SSF161093">
    <property type="entry name" value="MgtE membrane domain-like"/>
    <property type="match status" value="1"/>
</dbReference>
<evidence type="ECO:0000256" key="7">
    <source>
        <dbReference type="ARBA" id="ARBA00023136"/>
    </source>
</evidence>
<organism evidence="11 12">
    <name type="scientific">Hahella chejuensis (strain KCTC 2396)</name>
    <dbReference type="NCBI Taxonomy" id="349521"/>
    <lineage>
        <taxon>Bacteria</taxon>
        <taxon>Pseudomonadati</taxon>
        <taxon>Pseudomonadota</taxon>
        <taxon>Gammaproteobacteria</taxon>
        <taxon>Oceanospirillales</taxon>
        <taxon>Hahellaceae</taxon>
        <taxon>Hahella</taxon>
    </lineage>
</organism>
<dbReference type="AlphaFoldDB" id="Q2SFW8"/>
<feature type="transmembrane region" description="Helical" evidence="9">
    <location>
        <begin position="350"/>
        <end position="371"/>
    </location>
</feature>
<dbReference type="HOGENOM" id="CLU_037408_1_1_6"/>
<proteinExistence type="inferred from homology"/>
<keyword evidence="12" id="KW-1185">Reference proteome</keyword>
<evidence type="ECO:0000313" key="11">
    <source>
        <dbReference type="EMBL" id="ABC30456.1"/>
    </source>
</evidence>
<dbReference type="InterPro" id="IPR006667">
    <property type="entry name" value="SLC41_membr_dom"/>
</dbReference>
<keyword evidence="6 9" id="KW-1133">Transmembrane helix</keyword>
<dbReference type="InterPro" id="IPR000644">
    <property type="entry name" value="CBS_dom"/>
</dbReference>
<dbReference type="SUPFAM" id="SSF158791">
    <property type="entry name" value="MgtE N-terminal domain-like"/>
    <property type="match status" value="1"/>
</dbReference>
<protein>
    <submittedName>
        <fullName evidence="11">Mg/Co/Ni transporter MgtE (Contains CBS domain)</fullName>
    </submittedName>
</protein>
<keyword evidence="7 9" id="KW-0472">Membrane</keyword>
<dbReference type="Pfam" id="PF03448">
    <property type="entry name" value="MgtE_N"/>
    <property type="match status" value="1"/>
</dbReference>
<evidence type="ECO:0000259" key="10">
    <source>
        <dbReference type="PROSITE" id="PS51371"/>
    </source>
</evidence>
<feature type="transmembrane region" description="Helical" evidence="9">
    <location>
        <begin position="377"/>
        <end position="403"/>
    </location>
</feature>
<evidence type="ECO:0000256" key="6">
    <source>
        <dbReference type="ARBA" id="ARBA00022989"/>
    </source>
</evidence>
<dbReference type="PANTHER" id="PTHR41394:SF5">
    <property type="entry name" value="SLC41A_MGTE INTEGRAL MEMBRANE DOMAIN-CONTAINING PROTEIN"/>
    <property type="match status" value="1"/>
</dbReference>
<dbReference type="GO" id="GO:0008324">
    <property type="term" value="F:monoatomic cation transmembrane transporter activity"/>
    <property type="evidence" value="ECO:0007669"/>
    <property type="project" value="InterPro"/>
</dbReference>
<dbReference type="InterPro" id="IPR046342">
    <property type="entry name" value="CBS_dom_sf"/>
</dbReference>
<feature type="transmembrane region" description="Helical" evidence="9">
    <location>
        <begin position="281"/>
        <end position="300"/>
    </location>
</feature>
<evidence type="ECO:0000256" key="5">
    <source>
        <dbReference type="ARBA" id="ARBA00022842"/>
    </source>
</evidence>
<comment type="similarity">
    <text evidence="2">Belongs to the SLC41A transporter family.</text>
</comment>
<dbReference type="SUPFAM" id="SSF54631">
    <property type="entry name" value="CBS-domain pair"/>
    <property type="match status" value="1"/>
</dbReference>
<dbReference type="RefSeq" id="WP_011397524.1">
    <property type="nucleotide sequence ID" value="NC_007645.1"/>
</dbReference>
<dbReference type="Gene3D" id="3.10.580.10">
    <property type="entry name" value="CBS-domain"/>
    <property type="match status" value="1"/>
</dbReference>
<feature type="transmembrane region" description="Helical" evidence="9">
    <location>
        <begin position="415"/>
        <end position="441"/>
    </location>
</feature>
<dbReference type="PROSITE" id="PS51371">
    <property type="entry name" value="CBS"/>
    <property type="match status" value="1"/>
</dbReference>
<dbReference type="STRING" id="349521.HCH_03720"/>
<sequence length="444" mass="47899">MDNTTSYIKDTAQQLTDAYLLRFPAKAAREIAKMPDQEAAALLSRQPAAVVANLFPYMPPGLGEQLIANWDPVAATELLLKLDIQLSAALLSRLEDTQREAIVTRIAASEKATAEELVELLSYPLNTAGRMMDSRVQMFHSHLTVEEVLQQIKYRRPKYMDAFFLINDERNVIGVFELSDLILANAKDKAAKIARPITASFSTLDPADDVIEKFEGMRVNCLPVLDVHDQVVGVIRSADIYQRTKEDLASDMASMVGASKDEKALSSSWFAVRKRMPWLQINLVTAFVAAGVVGAFEGIISQYTALAILLPVAAGQSGNAGAQALAVTMRGLILKEITLRNMGQVFRKESFAGFLNGVIIAVTCAIGVWIWSRSVGLALIIALAMVLSLTIACGAGALVPMALKKLGLDPAQSSSIVLTTITDIAGFMSFLGIATLLSGLLPVG</sequence>
<dbReference type="GO" id="GO:0016020">
    <property type="term" value="C:membrane"/>
    <property type="evidence" value="ECO:0007669"/>
    <property type="project" value="UniProtKB-SubCell"/>
</dbReference>
<gene>
    <name evidence="11" type="ordered locus">HCH_03720</name>
</gene>
<reference evidence="11 12" key="1">
    <citation type="journal article" date="2005" name="Nucleic Acids Res.">
        <title>Genomic blueprint of Hahella chejuensis, a marine microbe producing an algicidal agent.</title>
        <authorList>
            <person name="Jeong H."/>
            <person name="Yim J.H."/>
            <person name="Lee C."/>
            <person name="Choi S.-H."/>
            <person name="Park Y.K."/>
            <person name="Yoon S.H."/>
            <person name="Hur C.-G."/>
            <person name="Kang H.-Y."/>
            <person name="Kim D."/>
            <person name="Lee H.H."/>
            <person name="Park K.H."/>
            <person name="Park S.-H."/>
            <person name="Park H.-S."/>
            <person name="Lee H.K."/>
            <person name="Oh T.K."/>
            <person name="Kim J.F."/>
        </authorList>
    </citation>
    <scope>NUCLEOTIDE SEQUENCE [LARGE SCALE GENOMIC DNA]</scope>
    <source>
        <strain evidence="11 12">KCTC 2396</strain>
    </source>
</reference>
<dbReference type="PANTHER" id="PTHR41394">
    <property type="entry name" value="MAGNESIUM TRANSPORTER MGTE"/>
    <property type="match status" value="1"/>
</dbReference>
<dbReference type="Pfam" id="PF00571">
    <property type="entry name" value="CBS"/>
    <property type="match status" value="2"/>
</dbReference>
<comment type="subcellular location">
    <subcellularLocation>
        <location evidence="1">Membrane</location>
        <topology evidence="1">Multi-pass membrane protein</topology>
    </subcellularLocation>
</comment>
<name>Q2SFW8_HAHCH</name>
<dbReference type="InterPro" id="IPR006668">
    <property type="entry name" value="Mg_transptr_MgtE_intracell_dom"/>
</dbReference>
<evidence type="ECO:0000256" key="1">
    <source>
        <dbReference type="ARBA" id="ARBA00004141"/>
    </source>
</evidence>
<evidence type="ECO:0000256" key="4">
    <source>
        <dbReference type="ARBA" id="ARBA00022692"/>
    </source>
</evidence>
<evidence type="ECO:0000256" key="8">
    <source>
        <dbReference type="PROSITE-ProRule" id="PRU00703"/>
    </source>
</evidence>
<evidence type="ECO:0000256" key="2">
    <source>
        <dbReference type="ARBA" id="ARBA00009749"/>
    </source>
</evidence>
<dbReference type="InterPro" id="IPR036739">
    <property type="entry name" value="SLC41_membr_dom_sf"/>
</dbReference>
<dbReference type="Pfam" id="PF01769">
    <property type="entry name" value="MgtE"/>
    <property type="match status" value="1"/>
</dbReference>
<dbReference type="EMBL" id="CP000155">
    <property type="protein sequence ID" value="ABC30456.1"/>
    <property type="molecule type" value="Genomic_DNA"/>
</dbReference>